<dbReference type="PANTHER" id="PTHR46648:SF1">
    <property type="entry name" value="ADENOSINE 5'-MONOPHOSPHORAMIDASE HNT1"/>
    <property type="match status" value="1"/>
</dbReference>
<protein>
    <submittedName>
        <fullName evidence="5">Histidine triad (HIT) family protein</fullName>
    </submittedName>
</protein>
<gene>
    <name evidence="5" type="ORF">B0I27_10393</name>
</gene>
<dbReference type="PANTHER" id="PTHR46648">
    <property type="entry name" value="HIT FAMILY PROTEIN 1"/>
    <property type="match status" value="1"/>
</dbReference>
<reference evidence="5 6" key="1">
    <citation type="submission" date="2018-03" db="EMBL/GenBank/DDBJ databases">
        <title>Genomic Encyclopedia of Type Strains, Phase III (KMG-III): the genomes of soil and plant-associated and newly described type strains.</title>
        <authorList>
            <person name="Whitman W."/>
        </authorList>
    </citation>
    <scope>NUCLEOTIDE SEQUENCE [LARGE SCALE GENOMIC DNA]</scope>
    <source>
        <strain evidence="5 6">CGMCC 1.9313</strain>
    </source>
</reference>
<keyword evidence="6" id="KW-1185">Reference proteome</keyword>
<feature type="short sequence motif" description="Histidine triad motif" evidence="2 3">
    <location>
        <begin position="91"/>
        <end position="95"/>
    </location>
</feature>
<dbReference type="RefSeq" id="WP_106292227.1">
    <property type="nucleotide sequence ID" value="NZ_PVTH01000003.1"/>
</dbReference>
<evidence type="ECO:0000259" key="4">
    <source>
        <dbReference type="PROSITE" id="PS51084"/>
    </source>
</evidence>
<dbReference type="AlphaFoldDB" id="A0A2T0U6S5"/>
<evidence type="ECO:0000256" key="2">
    <source>
        <dbReference type="PIRSR" id="PIRSR601310-3"/>
    </source>
</evidence>
<organism evidence="5 6">
    <name type="scientific">Arcticibacter pallidicorallinus</name>
    <dbReference type="NCBI Taxonomy" id="1259464"/>
    <lineage>
        <taxon>Bacteria</taxon>
        <taxon>Pseudomonadati</taxon>
        <taxon>Bacteroidota</taxon>
        <taxon>Sphingobacteriia</taxon>
        <taxon>Sphingobacteriales</taxon>
        <taxon>Sphingobacteriaceae</taxon>
        <taxon>Arcticibacter</taxon>
    </lineage>
</organism>
<dbReference type="InterPro" id="IPR001310">
    <property type="entry name" value="Histidine_triad_HIT"/>
</dbReference>
<dbReference type="OrthoDB" id="9784774at2"/>
<dbReference type="InterPro" id="IPR011146">
    <property type="entry name" value="HIT-like"/>
</dbReference>
<comment type="caution">
    <text evidence="5">The sequence shown here is derived from an EMBL/GenBank/DDBJ whole genome shotgun (WGS) entry which is preliminary data.</text>
</comment>
<dbReference type="Proteomes" id="UP000238034">
    <property type="component" value="Unassembled WGS sequence"/>
</dbReference>
<evidence type="ECO:0000313" key="5">
    <source>
        <dbReference type="EMBL" id="PRY53623.1"/>
    </source>
</evidence>
<dbReference type="SUPFAM" id="SSF54197">
    <property type="entry name" value="HIT-like"/>
    <property type="match status" value="1"/>
</dbReference>
<feature type="domain" description="HIT" evidence="4">
    <location>
        <begin position="4"/>
        <end position="107"/>
    </location>
</feature>
<sequence>MSSIFSKIVSGEIPAYKVAEDADCLAFLDISPLTRGHVLVIPKQEVDYIFDLDDDAYTGLMLFAKKVALSIRKVIPCERVGITVMGLEVPHAHVHLIPMNSMGDMNFASAKLSFSKEEMEYTAQSIAAEFAG</sequence>
<evidence type="ECO:0000313" key="6">
    <source>
        <dbReference type="Proteomes" id="UP000238034"/>
    </source>
</evidence>
<dbReference type="Gene3D" id="3.30.428.10">
    <property type="entry name" value="HIT-like"/>
    <property type="match status" value="1"/>
</dbReference>
<dbReference type="InterPro" id="IPR036265">
    <property type="entry name" value="HIT-like_sf"/>
</dbReference>
<dbReference type="Pfam" id="PF01230">
    <property type="entry name" value="HIT"/>
    <property type="match status" value="1"/>
</dbReference>
<evidence type="ECO:0000256" key="1">
    <source>
        <dbReference type="PIRSR" id="PIRSR601310-1"/>
    </source>
</evidence>
<dbReference type="PRINTS" id="PR00332">
    <property type="entry name" value="HISTRIAD"/>
</dbReference>
<dbReference type="GO" id="GO:0003824">
    <property type="term" value="F:catalytic activity"/>
    <property type="evidence" value="ECO:0007669"/>
    <property type="project" value="InterPro"/>
</dbReference>
<accession>A0A2T0U6S5</accession>
<dbReference type="PROSITE" id="PS51084">
    <property type="entry name" value="HIT_2"/>
    <property type="match status" value="1"/>
</dbReference>
<proteinExistence type="predicted"/>
<dbReference type="EMBL" id="PVTH01000003">
    <property type="protein sequence ID" value="PRY53623.1"/>
    <property type="molecule type" value="Genomic_DNA"/>
</dbReference>
<dbReference type="GO" id="GO:0009117">
    <property type="term" value="P:nucleotide metabolic process"/>
    <property type="evidence" value="ECO:0007669"/>
    <property type="project" value="TreeGrafter"/>
</dbReference>
<name>A0A2T0U6S5_9SPHI</name>
<evidence type="ECO:0000256" key="3">
    <source>
        <dbReference type="PROSITE-ProRule" id="PRU00464"/>
    </source>
</evidence>
<feature type="active site" description="Tele-AMP-histidine intermediate" evidence="1">
    <location>
        <position position="93"/>
    </location>
</feature>